<dbReference type="PANTHER" id="PTHR24379">
    <property type="entry name" value="KRAB AND ZINC FINGER DOMAIN-CONTAINING"/>
    <property type="match status" value="1"/>
</dbReference>
<dbReference type="Gene3D" id="3.30.160.60">
    <property type="entry name" value="Classic Zinc Finger"/>
    <property type="match status" value="4"/>
</dbReference>
<dbReference type="GO" id="GO:0008270">
    <property type="term" value="F:zinc ion binding"/>
    <property type="evidence" value="ECO:0007669"/>
    <property type="project" value="UniProtKB-KW"/>
</dbReference>
<feature type="domain" description="C2H2-type" evidence="7">
    <location>
        <begin position="92"/>
        <end position="118"/>
    </location>
</feature>
<dbReference type="PROSITE" id="PS50157">
    <property type="entry name" value="ZINC_FINGER_C2H2_2"/>
    <property type="match status" value="9"/>
</dbReference>
<dbReference type="InterPro" id="IPR013087">
    <property type="entry name" value="Znf_C2H2_type"/>
</dbReference>
<dbReference type="InterPro" id="IPR036236">
    <property type="entry name" value="Znf_C2H2_sf"/>
</dbReference>
<keyword evidence="3 5" id="KW-0863">Zinc-finger</keyword>
<dbReference type="GO" id="GO:0005634">
    <property type="term" value="C:nucleus"/>
    <property type="evidence" value="ECO:0007669"/>
    <property type="project" value="TreeGrafter"/>
</dbReference>
<feature type="domain" description="C2H2-type" evidence="7">
    <location>
        <begin position="19"/>
        <end position="46"/>
    </location>
</feature>
<name>A0A8T2N599_9TELE</name>
<evidence type="ECO:0000259" key="7">
    <source>
        <dbReference type="PROSITE" id="PS50157"/>
    </source>
</evidence>
<feature type="domain" description="C2H2-type" evidence="7">
    <location>
        <begin position="966"/>
        <end position="993"/>
    </location>
</feature>
<evidence type="ECO:0000256" key="6">
    <source>
        <dbReference type="SAM" id="MobiDB-lite"/>
    </source>
</evidence>
<dbReference type="GO" id="GO:0000977">
    <property type="term" value="F:RNA polymerase II transcription regulatory region sequence-specific DNA binding"/>
    <property type="evidence" value="ECO:0007669"/>
    <property type="project" value="TreeGrafter"/>
</dbReference>
<evidence type="ECO:0000256" key="1">
    <source>
        <dbReference type="ARBA" id="ARBA00022723"/>
    </source>
</evidence>
<proteinExistence type="predicted"/>
<dbReference type="PANTHER" id="PTHR24379:SF127">
    <property type="entry name" value="BLOODY FINGERS-RELATED"/>
    <property type="match status" value="1"/>
</dbReference>
<evidence type="ECO:0000256" key="3">
    <source>
        <dbReference type="ARBA" id="ARBA00022771"/>
    </source>
</evidence>
<feature type="domain" description="C2H2-type" evidence="7">
    <location>
        <begin position="389"/>
        <end position="416"/>
    </location>
</feature>
<feature type="compositionally biased region" description="Basic and acidic residues" evidence="6">
    <location>
        <begin position="631"/>
        <end position="647"/>
    </location>
</feature>
<feature type="region of interest" description="Disordered" evidence="6">
    <location>
        <begin position="625"/>
        <end position="656"/>
    </location>
</feature>
<dbReference type="Pfam" id="PF00096">
    <property type="entry name" value="zf-C2H2"/>
    <property type="match status" value="2"/>
</dbReference>
<gene>
    <name evidence="8" type="ORF">JZ751_007401</name>
</gene>
<evidence type="ECO:0000313" key="8">
    <source>
        <dbReference type="EMBL" id="KAG9334580.1"/>
    </source>
</evidence>
<keyword evidence="2" id="KW-0677">Repeat</keyword>
<dbReference type="Proteomes" id="UP000824540">
    <property type="component" value="Unassembled WGS sequence"/>
</dbReference>
<accession>A0A8T2N599</accession>
<reference evidence="8" key="1">
    <citation type="thesis" date="2021" institute="BYU ScholarsArchive" country="Provo, UT, USA">
        <title>Applications of and Algorithms for Genome Assembly and Genomic Analyses with an Emphasis on Marine Teleosts.</title>
        <authorList>
            <person name="Pickett B.D."/>
        </authorList>
    </citation>
    <scope>NUCLEOTIDE SEQUENCE</scope>
    <source>
        <strain evidence="8">HI-2016</strain>
    </source>
</reference>
<feature type="domain" description="C2H2-type" evidence="7">
    <location>
        <begin position="756"/>
        <end position="787"/>
    </location>
</feature>
<dbReference type="EMBL" id="JAFBMS010000144">
    <property type="protein sequence ID" value="KAG9334580.1"/>
    <property type="molecule type" value="Genomic_DNA"/>
</dbReference>
<feature type="domain" description="C2H2-type" evidence="7">
    <location>
        <begin position="706"/>
        <end position="734"/>
    </location>
</feature>
<feature type="domain" description="C2H2-type" evidence="7">
    <location>
        <begin position="901"/>
        <end position="929"/>
    </location>
</feature>
<feature type="region of interest" description="Disordered" evidence="6">
    <location>
        <begin position="814"/>
        <end position="836"/>
    </location>
</feature>
<keyword evidence="9" id="KW-1185">Reference proteome</keyword>
<evidence type="ECO:0000313" key="9">
    <source>
        <dbReference type="Proteomes" id="UP000824540"/>
    </source>
</evidence>
<organism evidence="8 9">
    <name type="scientific">Albula glossodonta</name>
    <name type="common">roundjaw bonefish</name>
    <dbReference type="NCBI Taxonomy" id="121402"/>
    <lineage>
        <taxon>Eukaryota</taxon>
        <taxon>Metazoa</taxon>
        <taxon>Chordata</taxon>
        <taxon>Craniata</taxon>
        <taxon>Vertebrata</taxon>
        <taxon>Euteleostomi</taxon>
        <taxon>Actinopterygii</taxon>
        <taxon>Neopterygii</taxon>
        <taxon>Teleostei</taxon>
        <taxon>Albuliformes</taxon>
        <taxon>Albulidae</taxon>
        <taxon>Albula</taxon>
    </lineage>
</organism>
<dbReference type="GO" id="GO:0000981">
    <property type="term" value="F:DNA-binding transcription factor activity, RNA polymerase II-specific"/>
    <property type="evidence" value="ECO:0007669"/>
    <property type="project" value="TreeGrafter"/>
</dbReference>
<evidence type="ECO:0000256" key="5">
    <source>
        <dbReference type="PROSITE-ProRule" id="PRU00042"/>
    </source>
</evidence>
<sequence>MLGLQDSSRTDGALPSKTYRCMACAATFPMLSSLLVHQASHASDASPLDELQPSLSSPEPSCTSCGVVFATTALLDLHHCSSLPLPASPTNFLCTCGEQFQHYSALLDHKKLHTEGQALQEADESSERQEEKRETEVGAASSLPDQTDPTPSTDKDGGLLPSSTQDAPDMRLIPLLATDGTSSEAAPREVFSALASPQSGYNSNPLVVGQSPPTSVSEPAGFGTLPAFTMSQDPSLNFGLVMGSLPPSSVPSSSSSFPVSHRQSQLQSQKKTLKKVLLSEFMKCLPPAQLSWNCDKGLAVSKKTMSAAAAPALTQKTSVSQLRRLLSKSASQRKASCQASAILNMISSHKPPTKRDRRVICMNKTFLPVVALVTRQKLVGFGREDVGRHQCGRCRRIFQDVDSLILHHTVHRKERVYGCRRCAQLLISRGVAVGDHVCPLASSLSSQVSPAFSVGNVLPSASSTQPHPNQQQGIMGKPFSVLQGSSSSRRSARIYHCSVCRHDYTRLYNLKKHRCPGMAFLQEANRTHPVPMKTNTKRKLPLFGKPNEITGDELLLMSKSVGVGTDGPPGIKLEAADAFDGFAGSVTGVSSCSPKSFPPFLPKSTPKALEFAANGGSDVIALDHASVPPDDLGRDRDMVGGGDELRHGGGGQWTMPIDDSEIDKLIEAEDHDDSDDITESIAEDSIDSTQNHSRGNQMFQAGGKCFSCNHCGRGYTRHFTLQQHLKKCHPGLRAPVQQHFKKHLKVSKDVGEKQRFSCLRCGRSFSYRDTLVLHQKSCLGLNSKGKGSSANTGAKKSNVLAGQAHAVKQGRLFVLPPSPQGKGTSTESKNPATGGDWGIMSLPSVLPRRVTCECGAGFTCPRLLFEHLQSHAQESYICPDCGETLQSWLVFEAHLRTHQRTTCQKCNQTFRHRYSLQRHLSRNRCPGEPIDKKKHGCPLCKMTLPSAHALKRHQQNSTCKPSRKLIRCPVCTYAFGSLEGLQKHLISHTHPNAFRCQLCQRSYPSLRSLKDHRRKVHRVLIQAAKSPSQEPAGVVSLV</sequence>
<comment type="caution">
    <text evidence="8">The sequence shown here is derived from an EMBL/GenBank/DDBJ whole genome shotgun (WGS) entry which is preliminary data.</text>
</comment>
<feature type="compositionally biased region" description="Polar residues" evidence="6">
    <location>
        <begin position="143"/>
        <end position="152"/>
    </location>
</feature>
<dbReference type="PROSITE" id="PS00028">
    <property type="entry name" value="ZINC_FINGER_C2H2_1"/>
    <property type="match status" value="6"/>
</dbReference>
<evidence type="ECO:0000256" key="4">
    <source>
        <dbReference type="ARBA" id="ARBA00022833"/>
    </source>
</evidence>
<dbReference type="OrthoDB" id="8667566at2759"/>
<keyword evidence="1" id="KW-0479">Metal-binding</keyword>
<feature type="domain" description="C2H2-type" evidence="7">
    <location>
        <begin position="994"/>
        <end position="1017"/>
    </location>
</feature>
<keyword evidence="4" id="KW-0862">Zinc</keyword>
<evidence type="ECO:0000256" key="2">
    <source>
        <dbReference type="ARBA" id="ARBA00022737"/>
    </source>
</evidence>
<feature type="compositionally biased region" description="Basic and acidic residues" evidence="6">
    <location>
        <begin position="125"/>
        <end position="136"/>
    </location>
</feature>
<dbReference type="AlphaFoldDB" id="A0A8T2N599"/>
<dbReference type="SUPFAM" id="SSF57667">
    <property type="entry name" value="beta-beta-alpha zinc fingers"/>
    <property type="match status" value="3"/>
</dbReference>
<feature type="domain" description="C2H2-type" evidence="7">
    <location>
        <begin position="876"/>
        <end position="898"/>
    </location>
</feature>
<protein>
    <recommendedName>
        <fullName evidence="7">C2H2-type domain-containing protein</fullName>
    </recommendedName>
</protein>
<dbReference type="SMART" id="SM00355">
    <property type="entry name" value="ZnF_C2H2"/>
    <property type="match status" value="11"/>
</dbReference>
<feature type="compositionally biased region" description="Polar residues" evidence="6">
    <location>
        <begin position="821"/>
        <end position="831"/>
    </location>
</feature>
<feature type="region of interest" description="Disordered" evidence="6">
    <location>
        <begin position="117"/>
        <end position="169"/>
    </location>
</feature>